<feature type="region of interest" description="Disordered" evidence="1">
    <location>
        <begin position="1333"/>
        <end position="1611"/>
    </location>
</feature>
<feature type="compositionally biased region" description="Polar residues" evidence="1">
    <location>
        <begin position="523"/>
        <end position="533"/>
    </location>
</feature>
<accession>A0AA38R5Z8</accession>
<feature type="region of interest" description="Disordered" evidence="1">
    <location>
        <begin position="1091"/>
        <end position="1118"/>
    </location>
</feature>
<feature type="compositionally biased region" description="Acidic residues" evidence="1">
    <location>
        <begin position="451"/>
        <end position="501"/>
    </location>
</feature>
<feature type="compositionally biased region" description="Acidic residues" evidence="1">
    <location>
        <begin position="573"/>
        <end position="587"/>
    </location>
</feature>
<feature type="compositionally biased region" description="Polar residues" evidence="1">
    <location>
        <begin position="590"/>
        <end position="599"/>
    </location>
</feature>
<feature type="compositionally biased region" description="Basic residues" evidence="1">
    <location>
        <begin position="632"/>
        <end position="649"/>
    </location>
</feature>
<feature type="region of interest" description="Disordered" evidence="1">
    <location>
        <begin position="396"/>
        <end position="746"/>
    </location>
</feature>
<protein>
    <recommendedName>
        <fullName evidence="2">DUF7357 domain-containing protein</fullName>
    </recommendedName>
</protein>
<feature type="compositionally biased region" description="Basic residues" evidence="1">
    <location>
        <begin position="858"/>
        <end position="870"/>
    </location>
</feature>
<dbReference type="Proteomes" id="UP001174691">
    <property type="component" value="Unassembled WGS sequence"/>
</dbReference>
<feature type="compositionally biased region" description="Acidic residues" evidence="1">
    <location>
        <begin position="1545"/>
        <end position="1556"/>
    </location>
</feature>
<evidence type="ECO:0000313" key="4">
    <source>
        <dbReference type="Proteomes" id="UP001174691"/>
    </source>
</evidence>
<dbReference type="Pfam" id="PF24054">
    <property type="entry name" value="DUF7357"/>
    <property type="match status" value="1"/>
</dbReference>
<evidence type="ECO:0000313" key="3">
    <source>
        <dbReference type="EMBL" id="KAJ9134704.1"/>
    </source>
</evidence>
<feature type="region of interest" description="Disordered" evidence="1">
    <location>
        <begin position="122"/>
        <end position="230"/>
    </location>
</feature>
<evidence type="ECO:0000256" key="1">
    <source>
        <dbReference type="SAM" id="MobiDB-lite"/>
    </source>
</evidence>
<feature type="region of interest" description="Disordered" evidence="1">
    <location>
        <begin position="786"/>
        <end position="821"/>
    </location>
</feature>
<proteinExistence type="predicted"/>
<organism evidence="3 4">
    <name type="scientific">Coniochaeta hoffmannii</name>
    <dbReference type="NCBI Taxonomy" id="91930"/>
    <lineage>
        <taxon>Eukaryota</taxon>
        <taxon>Fungi</taxon>
        <taxon>Dikarya</taxon>
        <taxon>Ascomycota</taxon>
        <taxon>Pezizomycotina</taxon>
        <taxon>Sordariomycetes</taxon>
        <taxon>Sordariomycetidae</taxon>
        <taxon>Coniochaetales</taxon>
        <taxon>Coniochaetaceae</taxon>
        <taxon>Coniochaeta</taxon>
    </lineage>
</organism>
<feature type="compositionally biased region" description="Polar residues" evidence="1">
    <location>
        <begin position="1353"/>
        <end position="1370"/>
    </location>
</feature>
<feature type="compositionally biased region" description="Basic and acidic residues" evidence="1">
    <location>
        <begin position="1402"/>
        <end position="1417"/>
    </location>
</feature>
<name>A0AA38R5Z8_9PEZI</name>
<feature type="region of interest" description="Disordered" evidence="1">
    <location>
        <begin position="248"/>
        <end position="271"/>
    </location>
</feature>
<feature type="compositionally biased region" description="Low complexity" evidence="1">
    <location>
        <begin position="650"/>
        <end position="660"/>
    </location>
</feature>
<feature type="compositionally biased region" description="Low complexity" evidence="1">
    <location>
        <begin position="1459"/>
        <end position="1484"/>
    </location>
</feature>
<keyword evidence="4" id="KW-1185">Reference proteome</keyword>
<feature type="compositionally biased region" description="Polar residues" evidence="1">
    <location>
        <begin position="1100"/>
        <end position="1114"/>
    </location>
</feature>
<feature type="region of interest" description="Disordered" evidence="1">
    <location>
        <begin position="843"/>
        <end position="942"/>
    </location>
</feature>
<feature type="compositionally biased region" description="Basic and acidic residues" evidence="1">
    <location>
        <begin position="1443"/>
        <end position="1455"/>
    </location>
</feature>
<feature type="compositionally biased region" description="Acidic residues" evidence="1">
    <location>
        <begin position="149"/>
        <end position="175"/>
    </location>
</feature>
<dbReference type="EMBL" id="JANBVN010000177">
    <property type="protein sequence ID" value="KAJ9134704.1"/>
    <property type="molecule type" value="Genomic_DNA"/>
</dbReference>
<sequence>MKESNLRLRLIVRRHNLPEVRVLFSISLQDEPTIANLLEQVNDTVPLESQDWGLDDYVVEIEDSHGHAFECLHFQPVGTILDRDEEVVIRPLFTVDRKKRLLSGRDQISADGKHLVDGVPFGRPRLRVPRGRPPVDIPPLKKRRITFDQGEDVDEEEDDEDYREDRGESEDEEDAPLMLTENGEDEDEPSVVRVQAMFDDADNWDGGGEQAEEEDLDEEEDEDEEEEAEIDEAELLDELQDLQRDNDMMDDEDHSLNRQPEPAQRTPAELDPDADLARLNKITALRRAFPAVDCHVYEDVLRRNALNERMAYRELSKSYEASMSLDQMADLLSSFSCPVLPSSNRFDAGAEEEAAESDAESTSSLVKRYDQHGFPSGSILDGSASRAAAEALRRAGHAVKAPVHTKFDDDGVGNAGSAAPRQAQKGGKARLSHERLNDDEIDISYSSSSDSEQDDDSEEQDIDDDEAEDSYNDSSSESDSDDASSDEGNSDDSDDGGEDSGPEVASTKPPANSDLPQGGGVSGSSAEPANDSSQTRKRKRWPTGTKDAEATSVQDASSSEEDSSDESSSSGSESDESSSDDSSDDESEKQGTSTSTVESTKLAFPKPVETVTQSQPDSATRRSPPGQGLSKTKARNARRKLALKAKKAALAKSASPSAADKAGEVPSRPAQTDESEFLKRKQALLEQLGKDDSAQTSSSQAKDAPADVQIGAVTDETEVPHIPQRLPDLEDSTDAMGSGLASQRRSKLDVGAGRRILFASLGLKNPKTKADEDKIRGDLMKGVRPLVNHRIPDGPVTEKDDAAESNLVPEQPEDEDPEAWRSKINYRAVECVQEGVELSEPPFPFVQRWDSQQQNGWRNKRGGRGKRKQRNQADFYEDDGALPSAKKQRLADADGDSSLAADANNTQDQGKELNYDDIPDSVPDKTQAEQPSQVTDMDDLPSLPKDLETLPALKLSEAKPGMVIAWKQMVVSKATNWAPQILDLTAVVVTLDEAAEELRVVLARRDRHLDGKEKTFDEEGNRVYDRFDAPDDDDEADGEDAEGYRTVQFSDMMDPRIVQQPLPSLQQATLHAIVESQDQADMVMADHDGLDDKSVDKEVSNQTGADSVPSNEQPGSDMAQVDDHLEVNVEGQHDHPAESSYGSVIPDSVPKDAAAEPAIVSTDIASDGVHDVSITEDRRHDISLMIHEAGFRADVPPSVAKEARFSIEDLSSPSRQLDEEMSDAAAAASHQGSRSPPRALSSRAPSALREVAVPSDSAADKQTPEDNEYDTPKANPPREMTPTVTYPQLPQLPVPASSASSVHSGRQPDNDYSVDWGDDDLLHRSAELGEDLGTLGRSHLDTNRGEATPTKPAKSTTYESEDNPFTSSPLPSLEEIFSTAPIRATQSPVKAKLSGARKPAKLKHDVEYEEIMRRVDDSDGWEEDQDQIKGAAAAPPPPSSMTWDERRGQIKEERWSQQAAAGKTATTFSSSSKPSSSPKAVSPPSQLPKQELSSQSRKRRTAGSSQKKFSIPQGSQVVTLLTSSPEPEVEEHNAEDSIDSTYEDKSEEEGEGEGDDVMPGGSGWVKKALTAGGKGRGKRGVSLGALSGTRKGRESVGGKGGRGRRKTSVKF</sequence>
<feature type="compositionally biased region" description="Low complexity" evidence="1">
    <location>
        <begin position="1224"/>
        <end position="1249"/>
    </location>
</feature>
<comment type="caution">
    <text evidence="3">The sequence shown here is derived from an EMBL/GenBank/DDBJ whole genome shotgun (WGS) entry which is preliminary data.</text>
</comment>
<evidence type="ECO:0000259" key="2">
    <source>
        <dbReference type="Pfam" id="PF24054"/>
    </source>
</evidence>
<feature type="domain" description="DUF7357" evidence="2">
    <location>
        <begin position="6"/>
        <end position="139"/>
    </location>
</feature>
<reference evidence="3" key="1">
    <citation type="submission" date="2022-07" db="EMBL/GenBank/DDBJ databases">
        <title>Fungi with potential for degradation of polypropylene.</title>
        <authorList>
            <person name="Gostincar C."/>
        </authorList>
    </citation>
    <scope>NUCLEOTIDE SEQUENCE</scope>
    <source>
        <strain evidence="3">EXF-13287</strain>
    </source>
</reference>
<dbReference type="InterPro" id="IPR055781">
    <property type="entry name" value="DUF7357"/>
</dbReference>
<feature type="compositionally biased region" description="Acidic residues" evidence="1">
    <location>
        <begin position="210"/>
        <end position="230"/>
    </location>
</feature>
<gene>
    <name evidence="3" type="ORF">NKR19_g8566</name>
</gene>
<feature type="region of interest" description="Disordered" evidence="1">
    <location>
        <begin position="1209"/>
        <end position="1318"/>
    </location>
</feature>
<feature type="compositionally biased region" description="Basic and acidic residues" evidence="1">
    <location>
        <begin position="790"/>
        <end position="802"/>
    </location>
</feature>
<feature type="compositionally biased region" description="Polar residues" evidence="1">
    <location>
        <begin position="1502"/>
        <end position="1525"/>
    </location>
</feature>
<feature type="compositionally biased region" description="Basic residues" evidence="1">
    <location>
        <begin position="1601"/>
        <end position="1611"/>
    </location>
</feature>